<evidence type="ECO:0000259" key="1">
    <source>
        <dbReference type="Pfam" id="PF00031"/>
    </source>
</evidence>
<evidence type="ECO:0000313" key="3">
    <source>
        <dbReference type="WBParaSite" id="PSU_v2.g16350.t1"/>
    </source>
</evidence>
<proteinExistence type="predicted"/>
<evidence type="ECO:0000313" key="2">
    <source>
        <dbReference type="Proteomes" id="UP000887577"/>
    </source>
</evidence>
<dbReference type="InterPro" id="IPR000010">
    <property type="entry name" value="Cystatin_dom"/>
</dbReference>
<reference evidence="3" key="1">
    <citation type="submission" date="2022-11" db="UniProtKB">
        <authorList>
            <consortium name="WormBaseParasite"/>
        </authorList>
    </citation>
    <scope>IDENTIFICATION</scope>
</reference>
<dbReference type="AlphaFoldDB" id="A0A914YA96"/>
<dbReference type="GO" id="GO:0004869">
    <property type="term" value="F:cysteine-type endopeptidase inhibitor activity"/>
    <property type="evidence" value="ECO:0007669"/>
    <property type="project" value="InterPro"/>
</dbReference>
<accession>A0A914YA96</accession>
<keyword evidence="2" id="KW-1185">Reference proteome</keyword>
<dbReference type="SUPFAM" id="SSF54403">
    <property type="entry name" value="Cystatin/monellin"/>
    <property type="match status" value="1"/>
</dbReference>
<dbReference type="Proteomes" id="UP000887577">
    <property type="component" value="Unplaced"/>
</dbReference>
<dbReference type="Gene3D" id="3.10.450.10">
    <property type="match status" value="1"/>
</dbReference>
<dbReference type="InterPro" id="IPR046350">
    <property type="entry name" value="Cystatin_sf"/>
</dbReference>
<dbReference type="Pfam" id="PF00031">
    <property type="entry name" value="Cystatin"/>
    <property type="match status" value="1"/>
</dbReference>
<protein>
    <submittedName>
        <fullName evidence="3">Transposase Tc5 C-terminal domain-containing protein</fullName>
    </submittedName>
</protein>
<feature type="domain" description="Cystatin" evidence="1">
    <location>
        <begin position="33"/>
        <end position="90"/>
    </location>
</feature>
<organism evidence="2 3">
    <name type="scientific">Panagrolaimus superbus</name>
    <dbReference type="NCBI Taxonomy" id="310955"/>
    <lineage>
        <taxon>Eukaryota</taxon>
        <taxon>Metazoa</taxon>
        <taxon>Ecdysozoa</taxon>
        <taxon>Nematoda</taxon>
        <taxon>Chromadorea</taxon>
        <taxon>Rhabditida</taxon>
        <taxon>Tylenchina</taxon>
        <taxon>Panagrolaimomorpha</taxon>
        <taxon>Panagrolaimoidea</taxon>
        <taxon>Panagrolaimidae</taxon>
        <taxon>Panagrolaimus</taxon>
    </lineage>
</organism>
<dbReference type="WBParaSite" id="PSU_v2.g16350.t1">
    <property type="protein sequence ID" value="PSU_v2.g16350.t1"/>
    <property type="gene ID" value="PSU_v2.g16350"/>
</dbReference>
<sequence>MWCICYPFRRYNDIWVPYGFRTRVFREHNVINHCTKQIYEIVKKAIKEYNEWSTSPYYWFIAEIHRAHTAHAEDNKYKIEVTIGLTSIKKNRISQRWLIFPSLFERDKSLREDIVINYTRPGAFGWRTYHEEISFETPPYDRLKCNRRLKYLGECNRLNCQPDYQFYFLCKNHFCLKCFFNHADFFI</sequence>
<name>A0A914YA96_9BILA</name>